<dbReference type="Pfam" id="PF25876">
    <property type="entry name" value="HH_MFP_RND"/>
    <property type="match status" value="1"/>
</dbReference>
<dbReference type="InterPro" id="IPR058625">
    <property type="entry name" value="MdtA-like_BSH"/>
</dbReference>
<dbReference type="InterPro" id="IPR006143">
    <property type="entry name" value="RND_pump_MFP"/>
</dbReference>
<dbReference type="Pfam" id="PF25944">
    <property type="entry name" value="Beta-barrel_RND"/>
    <property type="match status" value="1"/>
</dbReference>
<feature type="domain" description="Multidrug resistance protein MdtA-like barrel-sandwich hybrid" evidence="7">
    <location>
        <begin position="76"/>
        <end position="217"/>
    </location>
</feature>
<dbReference type="Proteomes" id="UP000250079">
    <property type="component" value="Chromosome"/>
</dbReference>
<organism evidence="10 11">
    <name type="scientific">Granulosicoccus antarcticus IMCC3135</name>
    <dbReference type="NCBI Taxonomy" id="1192854"/>
    <lineage>
        <taxon>Bacteria</taxon>
        <taxon>Pseudomonadati</taxon>
        <taxon>Pseudomonadota</taxon>
        <taxon>Gammaproteobacteria</taxon>
        <taxon>Chromatiales</taxon>
        <taxon>Granulosicoccaceae</taxon>
        <taxon>Granulosicoccus</taxon>
    </lineage>
</organism>
<dbReference type="InterPro" id="IPR058626">
    <property type="entry name" value="MdtA-like_b-barrel"/>
</dbReference>
<name>A0A2Z2NR98_9GAMM</name>
<feature type="region of interest" description="Disordered" evidence="4">
    <location>
        <begin position="376"/>
        <end position="404"/>
    </location>
</feature>
<keyword evidence="3" id="KW-0175">Coiled coil</keyword>
<evidence type="ECO:0000256" key="1">
    <source>
        <dbReference type="ARBA" id="ARBA00004519"/>
    </source>
</evidence>
<feature type="signal peptide" evidence="5">
    <location>
        <begin position="1"/>
        <end position="42"/>
    </location>
</feature>
<dbReference type="Gene3D" id="2.40.420.20">
    <property type="match status" value="1"/>
</dbReference>
<accession>A0A2Z2NR98</accession>
<dbReference type="GO" id="GO:0046677">
    <property type="term" value="P:response to antibiotic"/>
    <property type="evidence" value="ECO:0007669"/>
    <property type="project" value="TreeGrafter"/>
</dbReference>
<dbReference type="GO" id="GO:0005886">
    <property type="term" value="C:plasma membrane"/>
    <property type="evidence" value="ECO:0007669"/>
    <property type="project" value="UniProtKB-SubCell"/>
</dbReference>
<dbReference type="KEGG" id="gai:IMCC3135_19735"/>
<feature type="compositionally biased region" description="Basic and acidic residues" evidence="4">
    <location>
        <begin position="394"/>
        <end position="404"/>
    </location>
</feature>
<evidence type="ECO:0000256" key="3">
    <source>
        <dbReference type="SAM" id="Coils"/>
    </source>
</evidence>
<comment type="similarity">
    <text evidence="2">Belongs to the membrane fusion protein (MFP) (TC 8.A.1) family.</text>
</comment>
<dbReference type="EMBL" id="CP018632">
    <property type="protein sequence ID" value="ASJ74026.1"/>
    <property type="molecule type" value="Genomic_DNA"/>
</dbReference>
<dbReference type="InterPro" id="IPR058627">
    <property type="entry name" value="MdtA-like_C"/>
</dbReference>
<dbReference type="NCBIfam" id="TIGR01730">
    <property type="entry name" value="RND_mfp"/>
    <property type="match status" value="1"/>
</dbReference>
<dbReference type="PANTHER" id="PTHR30158">
    <property type="entry name" value="ACRA/E-RELATED COMPONENT OF DRUG EFFLUX TRANSPORTER"/>
    <property type="match status" value="1"/>
</dbReference>
<dbReference type="RefSeq" id="WP_205737617.1">
    <property type="nucleotide sequence ID" value="NZ_CP018632.1"/>
</dbReference>
<feature type="domain" description="Multidrug resistance protein MdtA-like C-terminal permuted SH3" evidence="9">
    <location>
        <begin position="315"/>
        <end position="377"/>
    </location>
</feature>
<protein>
    <submittedName>
        <fullName evidence="10">Putative efflux pump periplasmic linker TtgA</fullName>
    </submittedName>
</protein>
<feature type="domain" description="Multidrug resistance protein MdtA-like alpha-helical hairpin" evidence="6">
    <location>
        <begin position="117"/>
        <end position="185"/>
    </location>
</feature>
<evidence type="ECO:0000259" key="9">
    <source>
        <dbReference type="Pfam" id="PF25967"/>
    </source>
</evidence>
<comment type="subcellular location">
    <subcellularLocation>
        <location evidence="1">Cell inner membrane</location>
        <topology evidence="1">Lipid-anchor</topology>
    </subcellularLocation>
</comment>
<dbReference type="Gene3D" id="1.10.287.470">
    <property type="entry name" value="Helix hairpin bin"/>
    <property type="match status" value="1"/>
</dbReference>
<dbReference type="GO" id="GO:0022857">
    <property type="term" value="F:transmembrane transporter activity"/>
    <property type="evidence" value="ECO:0007669"/>
    <property type="project" value="InterPro"/>
</dbReference>
<dbReference type="PANTHER" id="PTHR30158:SF3">
    <property type="entry name" value="MULTIDRUG EFFLUX PUMP SUBUNIT ACRA-RELATED"/>
    <property type="match status" value="1"/>
</dbReference>
<feature type="chain" id="PRO_5016391951" evidence="5">
    <location>
        <begin position="43"/>
        <end position="404"/>
    </location>
</feature>
<sequence length="404" mass="43538">MNKESDSRFALKPQLHSYATAGNMLSKSLIALFMLGSSVVAAQDAPPPQAVTVVAVQPQEIMLSSLLPGRVVAAAVAEVRPQVNGIITDRFFTEGSHIEQGDVLYKIDSATYEAVVAQAEAAVAQAKAQFKAADREAQRIQELMKRDVSTQRELDESVAARDVAAASIAVAEAQLKSARIELDRTTIVAPLSGEIGLAMTTRGALVTASQADALAVIRNIDSVYVDVTASASSVLKWRRDNLDTNMDLRSTERKVTLRLADGEIYPETGLLTAAEPQVNMQTGVVVLRMQFPNADKLLLPGTYVKVDVETQLVENIFLVPQNAVSRDRQGKPTALVVNDEDTIELRQLTILQARDNQWIVQEGLNAGDRIVLEGVQKVGPGSKVTPEEQTSDAEAPKTEDAAGQ</sequence>
<evidence type="ECO:0000313" key="10">
    <source>
        <dbReference type="EMBL" id="ASJ74026.1"/>
    </source>
</evidence>
<dbReference type="InterPro" id="IPR058624">
    <property type="entry name" value="MdtA-like_HH"/>
</dbReference>
<evidence type="ECO:0000259" key="8">
    <source>
        <dbReference type="Pfam" id="PF25944"/>
    </source>
</evidence>
<keyword evidence="11" id="KW-1185">Reference proteome</keyword>
<feature type="domain" description="Multidrug resistance protein MdtA-like beta-barrel" evidence="8">
    <location>
        <begin position="223"/>
        <end position="310"/>
    </location>
</feature>
<proteinExistence type="inferred from homology"/>
<evidence type="ECO:0000256" key="5">
    <source>
        <dbReference type="SAM" id="SignalP"/>
    </source>
</evidence>
<dbReference type="Gene3D" id="2.40.30.170">
    <property type="match status" value="1"/>
</dbReference>
<dbReference type="FunFam" id="2.40.420.20:FF:000001">
    <property type="entry name" value="Efflux RND transporter periplasmic adaptor subunit"/>
    <property type="match status" value="1"/>
</dbReference>
<evidence type="ECO:0000313" key="11">
    <source>
        <dbReference type="Proteomes" id="UP000250079"/>
    </source>
</evidence>
<feature type="coiled-coil region" evidence="3">
    <location>
        <begin position="109"/>
        <end position="143"/>
    </location>
</feature>
<dbReference type="SUPFAM" id="SSF111369">
    <property type="entry name" value="HlyD-like secretion proteins"/>
    <property type="match status" value="1"/>
</dbReference>
<evidence type="ECO:0000256" key="4">
    <source>
        <dbReference type="SAM" id="MobiDB-lite"/>
    </source>
</evidence>
<keyword evidence="5" id="KW-0732">Signal</keyword>
<dbReference type="Pfam" id="PF25917">
    <property type="entry name" value="BSH_RND"/>
    <property type="match status" value="1"/>
</dbReference>
<dbReference type="Pfam" id="PF25967">
    <property type="entry name" value="RND-MFP_C"/>
    <property type="match status" value="1"/>
</dbReference>
<dbReference type="Gene3D" id="2.40.50.100">
    <property type="match status" value="1"/>
</dbReference>
<reference evidence="10 11" key="1">
    <citation type="submission" date="2016-12" db="EMBL/GenBank/DDBJ databases">
        <authorList>
            <person name="Song W.-J."/>
            <person name="Kurnit D.M."/>
        </authorList>
    </citation>
    <scope>NUCLEOTIDE SEQUENCE [LARGE SCALE GENOMIC DNA]</scope>
    <source>
        <strain evidence="10 11">IMCC3135</strain>
    </source>
</reference>
<dbReference type="AlphaFoldDB" id="A0A2Z2NR98"/>
<evidence type="ECO:0000256" key="2">
    <source>
        <dbReference type="ARBA" id="ARBA00009477"/>
    </source>
</evidence>
<gene>
    <name evidence="10" type="primary">ttgA</name>
    <name evidence="10" type="ORF">IMCC3135_19735</name>
</gene>
<evidence type="ECO:0000259" key="6">
    <source>
        <dbReference type="Pfam" id="PF25876"/>
    </source>
</evidence>
<evidence type="ECO:0000259" key="7">
    <source>
        <dbReference type="Pfam" id="PF25917"/>
    </source>
</evidence>